<evidence type="ECO:0000313" key="3">
    <source>
        <dbReference type="Proteomes" id="UP000661607"/>
    </source>
</evidence>
<reference evidence="2 3" key="1">
    <citation type="submission" date="2020-10" db="EMBL/GenBank/DDBJ databases">
        <title>Sequencing the genomes of 1000 actinobacteria strains.</title>
        <authorList>
            <person name="Klenk H.-P."/>
        </authorList>
    </citation>
    <scope>NUCLEOTIDE SEQUENCE [LARGE SCALE GENOMIC DNA]</scope>
    <source>
        <strain evidence="2 3">DSM 43748</strain>
    </source>
</reference>
<comment type="caution">
    <text evidence="2">The sequence shown here is derived from an EMBL/GenBank/DDBJ whole genome shotgun (WGS) entry which is preliminary data.</text>
</comment>
<dbReference type="Gene3D" id="3.50.50.60">
    <property type="entry name" value="FAD/NAD(P)-binding domain"/>
    <property type="match status" value="1"/>
</dbReference>
<evidence type="ECO:0000256" key="1">
    <source>
        <dbReference type="SAM" id="MobiDB-lite"/>
    </source>
</evidence>
<organism evidence="2 3">
    <name type="scientific">Nonomuraea africana</name>
    <dbReference type="NCBI Taxonomy" id="46171"/>
    <lineage>
        <taxon>Bacteria</taxon>
        <taxon>Bacillati</taxon>
        <taxon>Actinomycetota</taxon>
        <taxon>Actinomycetes</taxon>
        <taxon>Streptosporangiales</taxon>
        <taxon>Streptosporangiaceae</taxon>
        <taxon>Nonomuraea</taxon>
    </lineage>
</organism>
<dbReference type="EMBL" id="JADBEF010000001">
    <property type="protein sequence ID" value="MBE1562113.1"/>
    <property type="molecule type" value="Genomic_DNA"/>
</dbReference>
<feature type="compositionally biased region" description="Basic and acidic residues" evidence="1">
    <location>
        <begin position="1"/>
        <end position="13"/>
    </location>
</feature>
<sequence>MTVLDRDSAEPTARDGQGMSRFRQPHLLLPRGLAVLERLLPEVVAAIENSGGRRCNLLAGARAEPDRRYEAMAARRPLLEAALAVVAAHEPNIEIRRGAGVRALLTGHSRRSCVPHVRGVTTEGGETLEAGLVVDASGCDSPVSAMLGDLRRVQRSAVRTDAGFNYYSRLFRSADGSLPAQPAWLLDHHDSVSTLALPGDNGMWSLTLVVSRRDWVMRLLYEEDVWNRAAALFPELREWITYGEPITGVLTTAGPATRRRHLISEGRPSVTGLVSVGDAWATTNPMFCQGMSMALVQAELLRDALRAQADPEKIILRYEEAAQAALGPFYDTLRFWERNRLAEIYTRIRGGRFYGSAGWTTAKALEAAKLADPEVLTAMGDIGSMLVSPEEALARPGVVGRAMSLRADAPATALRRAELLGVITR</sequence>
<feature type="region of interest" description="Disordered" evidence="1">
    <location>
        <begin position="1"/>
        <end position="21"/>
    </location>
</feature>
<name>A0ABR9KJB6_9ACTN</name>
<keyword evidence="3" id="KW-1185">Reference proteome</keyword>
<dbReference type="Proteomes" id="UP000661607">
    <property type="component" value="Unassembled WGS sequence"/>
</dbReference>
<gene>
    <name evidence="2" type="ORF">H4W81_004892</name>
</gene>
<proteinExistence type="predicted"/>
<evidence type="ECO:0000313" key="2">
    <source>
        <dbReference type="EMBL" id="MBE1562113.1"/>
    </source>
</evidence>
<dbReference type="InterPro" id="IPR036188">
    <property type="entry name" value="FAD/NAD-bd_sf"/>
</dbReference>
<accession>A0ABR9KJB6</accession>
<protein>
    <submittedName>
        <fullName evidence="2">2-polyprenyl-6-methoxyphenol hydroxylase-like FAD-dependent oxidoreductase</fullName>
    </submittedName>
</protein>
<dbReference type="SUPFAM" id="SSF51905">
    <property type="entry name" value="FAD/NAD(P)-binding domain"/>
    <property type="match status" value="1"/>
</dbReference>